<comment type="caution">
    <text evidence="7">The sequence shown here is derived from an EMBL/GenBank/DDBJ whole genome shotgun (WGS) entry which is preliminary data.</text>
</comment>
<keyword evidence="8" id="KW-1185">Reference proteome</keyword>
<dbReference type="InterPro" id="IPR000873">
    <property type="entry name" value="AMP-dep_synth/lig_dom"/>
</dbReference>
<organism evidence="7 8">
    <name type="scientific">Bombardia bombarda</name>
    <dbReference type="NCBI Taxonomy" id="252184"/>
    <lineage>
        <taxon>Eukaryota</taxon>
        <taxon>Fungi</taxon>
        <taxon>Dikarya</taxon>
        <taxon>Ascomycota</taxon>
        <taxon>Pezizomycotina</taxon>
        <taxon>Sordariomycetes</taxon>
        <taxon>Sordariomycetidae</taxon>
        <taxon>Sordariales</taxon>
        <taxon>Lasiosphaeriaceae</taxon>
        <taxon>Bombardia</taxon>
    </lineage>
</organism>
<dbReference type="Pfam" id="PF00501">
    <property type="entry name" value="AMP-binding"/>
    <property type="match status" value="1"/>
</dbReference>
<dbReference type="Proteomes" id="UP001174934">
    <property type="component" value="Unassembled WGS sequence"/>
</dbReference>
<evidence type="ECO:0000256" key="2">
    <source>
        <dbReference type="ARBA" id="ARBA00022598"/>
    </source>
</evidence>
<keyword evidence="4" id="KW-0067">ATP-binding</keyword>
<dbReference type="GO" id="GO:0005783">
    <property type="term" value="C:endoplasmic reticulum"/>
    <property type="evidence" value="ECO:0007669"/>
    <property type="project" value="TreeGrafter"/>
</dbReference>
<dbReference type="GO" id="GO:0004467">
    <property type="term" value="F:long-chain fatty acid-CoA ligase activity"/>
    <property type="evidence" value="ECO:0007669"/>
    <property type="project" value="UniProtKB-EC"/>
</dbReference>
<reference evidence="7" key="1">
    <citation type="submission" date="2023-06" db="EMBL/GenBank/DDBJ databases">
        <title>Genome-scale phylogeny and comparative genomics of the fungal order Sordariales.</title>
        <authorList>
            <consortium name="Lawrence Berkeley National Laboratory"/>
            <person name="Hensen N."/>
            <person name="Bonometti L."/>
            <person name="Westerberg I."/>
            <person name="Brannstrom I.O."/>
            <person name="Guillou S."/>
            <person name="Cros-Aarteil S."/>
            <person name="Calhoun S."/>
            <person name="Haridas S."/>
            <person name="Kuo A."/>
            <person name="Mondo S."/>
            <person name="Pangilinan J."/>
            <person name="Riley R."/>
            <person name="LaButti K."/>
            <person name="Andreopoulos B."/>
            <person name="Lipzen A."/>
            <person name="Chen C."/>
            <person name="Yanf M."/>
            <person name="Daum C."/>
            <person name="Ng V."/>
            <person name="Clum A."/>
            <person name="Steindorff A."/>
            <person name="Ohm R."/>
            <person name="Martin F."/>
            <person name="Silar P."/>
            <person name="Natvig D."/>
            <person name="Lalanne C."/>
            <person name="Gautier V."/>
            <person name="Ament-velasquez S.L."/>
            <person name="Kruys A."/>
            <person name="Hutchinson M.I."/>
            <person name="Powell A.J."/>
            <person name="Barry K."/>
            <person name="Miller A.N."/>
            <person name="Grigoriev I.V."/>
            <person name="Debuchy R."/>
            <person name="Gladieux P."/>
            <person name="Thoren M.H."/>
            <person name="Johannesson H."/>
        </authorList>
    </citation>
    <scope>NUCLEOTIDE SEQUENCE</scope>
    <source>
        <strain evidence="7">SMH3391-2</strain>
    </source>
</reference>
<dbReference type="SUPFAM" id="SSF56801">
    <property type="entry name" value="Acetyl-CoA synthetase-like"/>
    <property type="match status" value="1"/>
</dbReference>
<evidence type="ECO:0000313" key="7">
    <source>
        <dbReference type="EMBL" id="KAK0629091.1"/>
    </source>
</evidence>
<keyword evidence="3" id="KW-0547">Nucleotide-binding</keyword>
<keyword evidence="2" id="KW-0436">Ligase</keyword>
<dbReference type="GO" id="GO:0035336">
    <property type="term" value="P:long-chain fatty-acyl-CoA metabolic process"/>
    <property type="evidence" value="ECO:0007669"/>
    <property type="project" value="TreeGrafter"/>
</dbReference>
<dbReference type="AlphaFoldDB" id="A0AA40C848"/>
<accession>A0AA40C848</accession>
<comment type="similarity">
    <text evidence="1">Belongs to the ATP-dependent AMP-binding enzyme family.</text>
</comment>
<dbReference type="GO" id="GO:0005811">
    <property type="term" value="C:lipid droplet"/>
    <property type="evidence" value="ECO:0007669"/>
    <property type="project" value="TreeGrafter"/>
</dbReference>
<dbReference type="Gene3D" id="3.40.50.12780">
    <property type="entry name" value="N-terminal domain of ligase-like"/>
    <property type="match status" value="1"/>
</dbReference>
<dbReference type="EMBL" id="JAULSR010000002">
    <property type="protein sequence ID" value="KAK0629091.1"/>
    <property type="molecule type" value="Genomic_DNA"/>
</dbReference>
<protein>
    <recommendedName>
        <fullName evidence="6">AMP-dependent synthetase/ligase domain-containing protein</fullName>
    </recommendedName>
</protein>
<evidence type="ECO:0000256" key="3">
    <source>
        <dbReference type="ARBA" id="ARBA00022741"/>
    </source>
</evidence>
<proteinExistence type="inferred from homology"/>
<comment type="catalytic activity">
    <reaction evidence="5">
        <text>a long-chain fatty acid + ATP + CoA = a long-chain fatty acyl-CoA + AMP + diphosphate</text>
        <dbReference type="Rhea" id="RHEA:15421"/>
        <dbReference type="ChEBI" id="CHEBI:30616"/>
        <dbReference type="ChEBI" id="CHEBI:33019"/>
        <dbReference type="ChEBI" id="CHEBI:57287"/>
        <dbReference type="ChEBI" id="CHEBI:57560"/>
        <dbReference type="ChEBI" id="CHEBI:83139"/>
        <dbReference type="ChEBI" id="CHEBI:456215"/>
        <dbReference type="EC" id="6.2.1.3"/>
    </reaction>
    <physiologicalReaction direction="left-to-right" evidence="5">
        <dbReference type="Rhea" id="RHEA:15422"/>
    </physiologicalReaction>
</comment>
<dbReference type="PANTHER" id="PTHR43272:SF83">
    <property type="entry name" value="ACYL-COA SYNTHETASE LONG-CHAIN, ISOFORM J"/>
    <property type="match status" value="1"/>
</dbReference>
<sequence length="429" mass="45623">MYTSGSTGPPKGVPVTHAGFVAAVAGLHAVVGECVTHRDSAIAYLPLAHIFELVMENVVVFVGATLGYAHPRTIADSSVRNCAGDMRAFAPTVMVGVPQIWETIKKGVEARVNGYGALTRGLFWGAFNLKSFLVANGLPGQTLFDDLVFGQVRTMTGGRLRFIINGASGIATSTQQFMSMVVAPMISGYGLTETCGNGALGSPLQWTLDAIGSIPAAIEMKLVSLPELNYSANATPPQGEILVHGAPVLTAYFENPEETAKAVTADGWFRTGDIGEFDSNGHVKVIDRVKNLVKLQGGEYIALEKLEAVYRGSAYVQNIMVLGDAGNPRPIAVVVPNEKALVAKAEELGVGEGEMHGDGKVRALVLRELQAVGRNAGLSGIEVVGGVVLVDDEWTPVNGYVTATQKVNRRKIRERYAKEITRCLDESRG</sequence>
<feature type="domain" description="AMP-dependent synthetase/ligase" evidence="6">
    <location>
        <begin position="1"/>
        <end position="253"/>
    </location>
</feature>
<evidence type="ECO:0000313" key="8">
    <source>
        <dbReference type="Proteomes" id="UP001174934"/>
    </source>
</evidence>
<dbReference type="InterPro" id="IPR042099">
    <property type="entry name" value="ANL_N_sf"/>
</dbReference>
<gene>
    <name evidence="7" type="ORF">B0T17DRAFT_524619</name>
</gene>
<name>A0AA40C848_9PEZI</name>
<dbReference type="Gene3D" id="3.30.300.30">
    <property type="match status" value="1"/>
</dbReference>
<evidence type="ECO:0000256" key="1">
    <source>
        <dbReference type="ARBA" id="ARBA00006432"/>
    </source>
</evidence>
<dbReference type="GO" id="GO:0005886">
    <property type="term" value="C:plasma membrane"/>
    <property type="evidence" value="ECO:0007669"/>
    <property type="project" value="TreeGrafter"/>
</dbReference>
<dbReference type="InterPro" id="IPR045851">
    <property type="entry name" value="AMP-bd_C_sf"/>
</dbReference>
<evidence type="ECO:0000256" key="4">
    <source>
        <dbReference type="ARBA" id="ARBA00022840"/>
    </source>
</evidence>
<evidence type="ECO:0000256" key="5">
    <source>
        <dbReference type="ARBA" id="ARBA00024484"/>
    </source>
</evidence>
<dbReference type="GO" id="GO:0005524">
    <property type="term" value="F:ATP binding"/>
    <property type="evidence" value="ECO:0007669"/>
    <property type="project" value="UniProtKB-KW"/>
</dbReference>
<dbReference type="PANTHER" id="PTHR43272">
    <property type="entry name" value="LONG-CHAIN-FATTY-ACID--COA LIGASE"/>
    <property type="match status" value="1"/>
</dbReference>
<evidence type="ECO:0000259" key="6">
    <source>
        <dbReference type="Pfam" id="PF00501"/>
    </source>
</evidence>